<evidence type="ECO:0000313" key="1">
    <source>
        <dbReference type="EMBL" id="MDQ2065302.1"/>
    </source>
</evidence>
<reference evidence="1 2" key="1">
    <citation type="submission" date="2023-08" db="EMBL/GenBank/DDBJ databases">
        <title>Characterization of two Paracoccaceae strains isolated from Phycosphere and proposal of Xinfangfangia lacusdiani sp. nov.</title>
        <authorList>
            <person name="Deng Y."/>
            <person name="Zhang Y.Q."/>
        </authorList>
    </citation>
    <scope>NUCLEOTIDE SEQUENCE [LARGE SCALE GENOMIC DNA]</scope>
    <source>
        <strain evidence="1 2">CPCC 101601</strain>
    </source>
</reference>
<dbReference type="Proteomes" id="UP001239680">
    <property type="component" value="Unassembled WGS sequence"/>
</dbReference>
<protein>
    <submittedName>
        <fullName evidence="1">FlgB family protein</fullName>
    </submittedName>
</protein>
<dbReference type="RefSeq" id="WP_306678994.1">
    <property type="nucleotide sequence ID" value="NZ_JAVDBT010000002.1"/>
</dbReference>
<keyword evidence="2" id="KW-1185">Reference proteome</keyword>
<gene>
    <name evidence="1" type="ORF">Q9295_02855</name>
</gene>
<sequence>MFEKLEITRMAQSLAAQAGARLGLIAQNIAHSDTPGYKAQDLPDFARIWAQSSGTLRATRPGHLQAPSAPAVLRSFASGGSEAPNGNSVSLEREMVKMAETRQDHEMALAIYRNTSDVMRTALGRQR</sequence>
<evidence type="ECO:0000313" key="2">
    <source>
        <dbReference type="Proteomes" id="UP001239680"/>
    </source>
</evidence>
<organism evidence="1 2">
    <name type="scientific">Pseudogemmobacter lacusdianii</name>
    <dbReference type="NCBI Taxonomy" id="3069608"/>
    <lineage>
        <taxon>Bacteria</taxon>
        <taxon>Pseudomonadati</taxon>
        <taxon>Pseudomonadota</taxon>
        <taxon>Alphaproteobacteria</taxon>
        <taxon>Rhodobacterales</taxon>
        <taxon>Paracoccaceae</taxon>
        <taxon>Pseudogemmobacter</taxon>
    </lineage>
</organism>
<comment type="caution">
    <text evidence="1">The sequence shown here is derived from an EMBL/GenBank/DDBJ whole genome shotgun (WGS) entry which is preliminary data.</text>
</comment>
<proteinExistence type="predicted"/>
<dbReference type="NCBIfam" id="NF009270">
    <property type="entry name" value="PRK12627.1"/>
    <property type="match status" value="1"/>
</dbReference>
<name>A0ABU0VU90_9RHOB</name>
<accession>A0ABU0VU90</accession>
<dbReference type="EMBL" id="JAVDBT010000002">
    <property type="protein sequence ID" value="MDQ2065302.1"/>
    <property type="molecule type" value="Genomic_DNA"/>
</dbReference>